<dbReference type="OrthoDB" id="669028at2"/>
<evidence type="ECO:0000313" key="1">
    <source>
        <dbReference type="EMBL" id="SFP55438.1"/>
    </source>
</evidence>
<organism evidence="1 2">
    <name type="scientific">Parafilimonas terrae</name>
    <dbReference type="NCBI Taxonomy" id="1465490"/>
    <lineage>
        <taxon>Bacteria</taxon>
        <taxon>Pseudomonadati</taxon>
        <taxon>Bacteroidota</taxon>
        <taxon>Chitinophagia</taxon>
        <taxon>Chitinophagales</taxon>
        <taxon>Chitinophagaceae</taxon>
        <taxon>Parafilimonas</taxon>
    </lineage>
</organism>
<dbReference type="RefSeq" id="WP_090653522.1">
    <property type="nucleotide sequence ID" value="NZ_FOXQ01000001.1"/>
</dbReference>
<protein>
    <submittedName>
        <fullName evidence="1">Uncharacterized protein</fullName>
    </submittedName>
</protein>
<dbReference type="Proteomes" id="UP000199031">
    <property type="component" value="Unassembled WGS sequence"/>
</dbReference>
<accession>A0A1I5RA71</accession>
<dbReference type="AlphaFoldDB" id="A0A1I5RA71"/>
<keyword evidence="2" id="KW-1185">Reference proteome</keyword>
<gene>
    <name evidence="1" type="ORF">SAMN05444277_101156</name>
</gene>
<dbReference type="STRING" id="1465490.SAMN05444277_101156"/>
<reference evidence="1 2" key="1">
    <citation type="submission" date="2016-10" db="EMBL/GenBank/DDBJ databases">
        <authorList>
            <person name="de Groot N.N."/>
        </authorList>
    </citation>
    <scope>NUCLEOTIDE SEQUENCE [LARGE SCALE GENOMIC DNA]</scope>
    <source>
        <strain evidence="1 2">DSM 28286</strain>
    </source>
</reference>
<proteinExistence type="predicted"/>
<dbReference type="EMBL" id="FOXQ01000001">
    <property type="protein sequence ID" value="SFP55438.1"/>
    <property type="molecule type" value="Genomic_DNA"/>
</dbReference>
<sequence length="136" mass="15703">MKKDITIRDKAITVLFHCNRIGIISNEALFELVKKLPEAAMEEFISAVKKEYYDNYNKDFNVSDDSITVEIWGHIFAEQFADAIKSLTNIKLIDNLAERINTHCEIINIGEREHDNNRFVWDGLAAFKPAIRALLF</sequence>
<evidence type="ECO:0000313" key="2">
    <source>
        <dbReference type="Proteomes" id="UP000199031"/>
    </source>
</evidence>
<name>A0A1I5RA71_9BACT</name>